<evidence type="ECO:0000256" key="2">
    <source>
        <dbReference type="ARBA" id="ARBA00022692"/>
    </source>
</evidence>
<dbReference type="OrthoDB" id="9990906at2759"/>
<gene>
    <name evidence="10" type="ORF">OS493_008224</name>
</gene>
<sequence>MNNITGVPSNLTNNTLCSVAVNTRAAAITKVSIYSVIAIASLLGNSLLVLVFIRTKAMRKTVDVFVINMAVSDLFIPVFLIPRLIVTEITVERFVAVAFPLKVRQISSKLRFYAIIMVWIIAMGIHAPYFYAFRLADSGDCDSNWEPAFNHELTHVGYETAIFVVVVILPFTLITILYSAIIWVLLLKKDKLSSHRSCKKRKKEDHRQLRVLKMAAAIVSSFALCWAPFNVQQFLILFAPEKIPECSLAYSIYSEAALVLAVAYCIVNPAVCLIWMSNYRSNECSSISHGLQQNSLSRHATSFKRDFFP</sequence>
<dbReference type="SUPFAM" id="SSF81321">
    <property type="entry name" value="Family A G protein-coupled receptor-like"/>
    <property type="match status" value="1"/>
</dbReference>
<evidence type="ECO:0000256" key="1">
    <source>
        <dbReference type="ARBA" id="ARBA00004141"/>
    </source>
</evidence>
<dbReference type="EMBL" id="MU825399">
    <property type="protein sequence ID" value="KAJ7392979.1"/>
    <property type="molecule type" value="Genomic_DNA"/>
</dbReference>
<dbReference type="Gene3D" id="1.20.1070.10">
    <property type="entry name" value="Rhodopsin 7-helix transmembrane proteins"/>
    <property type="match status" value="1"/>
</dbReference>
<evidence type="ECO:0000313" key="10">
    <source>
        <dbReference type="EMBL" id="KAJ7392979.1"/>
    </source>
</evidence>
<evidence type="ECO:0000256" key="5">
    <source>
        <dbReference type="ARBA" id="ARBA00023136"/>
    </source>
</evidence>
<evidence type="ECO:0000256" key="8">
    <source>
        <dbReference type="SAM" id="Phobius"/>
    </source>
</evidence>
<dbReference type="AlphaFoldDB" id="A0A9X0A7J1"/>
<comment type="caution">
    <text evidence="10">The sequence shown here is derived from an EMBL/GenBank/DDBJ whole genome shotgun (WGS) entry which is preliminary data.</text>
</comment>
<dbReference type="PRINTS" id="PR00237">
    <property type="entry name" value="GPCRRHODOPSN"/>
</dbReference>
<feature type="domain" description="G-protein coupled receptors family 1 profile" evidence="9">
    <location>
        <begin position="84"/>
        <end position="272"/>
    </location>
</feature>
<feature type="transmembrane region" description="Helical" evidence="8">
    <location>
        <begin position="31"/>
        <end position="53"/>
    </location>
</feature>
<keyword evidence="3 8" id="KW-1133">Transmembrane helix</keyword>
<name>A0A9X0A7J1_9CNID</name>
<keyword evidence="5 8" id="KW-0472">Membrane</keyword>
<feature type="transmembrane region" description="Helical" evidence="8">
    <location>
        <begin position="161"/>
        <end position="187"/>
    </location>
</feature>
<organism evidence="10 11">
    <name type="scientific">Desmophyllum pertusum</name>
    <dbReference type="NCBI Taxonomy" id="174260"/>
    <lineage>
        <taxon>Eukaryota</taxon>
        <taxon>Metazoa</taxon>
        <taxon>Cnidaria</taxon>
        <taxon>Anthozoa</taxon>
        <taxon>Hexacorallia</taxon>
        <taxon>Scleractinia</taxon>
        <taxon>Caryophylliina</taxon>
        <taxon>Caryophylliidae</taxon>
        <taxon>Desmophyllum</taxon>
    </lineage>
</organism>
<evidence type="ECO:0000256" key="6">
    <source>
        <dbReference type="ARBA" id="ARBA00023170"/>
    </source>
</evidence>
<dbReference type="Proteomes" id="UP001163046">
    <property type="component" value="Unassembled WGS sequence"/>
</dbReference>
<keyword evidence="2 8" id="KW-0812">Transmembrane</keyword>
<protein>
    <recommendedName>
        <fullName evidence="9">G-protein coupled receptors family 1 profile domain-containing protein</fullName>
    </recommendedName>
</protein>
<keyword evidence="6" id="KW-0675">Receptor</keyword>
<dbReference type="PROSITE" id="PS50262">
    <property type="entry name" value="G_PROTEIN_RECEP_F1_2"/>
    <property type="match status" value="2"/>
</dbReference>
<comment type="subcellular location">
    <subcellularLocation>
        <location evidence="1">Membrane</location>
        <topology evidence="1">Multi-pass membrane protein</topology>
    </subcellularLocation>
</comment>
<proteinExistence type="predicted"/>
<feature type="transmembrane region" description="Helical" evidence="8">
    <location>
        <begin position="249"/>
        <end position="276"/>
    </location>
</feature>
<dbReference type="PANTHER" id="PTHR24243">
    <property type="entry name" value="G-PROTEIN COUPLED RECEPTOR"/>
    <property type="match status" value="1"/>
</dbReference>
<evidence type="ECO:0000256" key="7">
    <source>
        <dbReference type="ARBA" id="ARBA00023224"/>
    </source>
</evidence>
<feature type="transmembrane region" description="Helical" evidence="8">
    <location>
        <begin position="208"/>
        <end position="229"/>
    </location>
</feature>
<accession>A0A9X0A7J1</accession>
<keyword evidence="11" id="KW-1185">Reference proteome</keyword>
<dbReference type="CDD" id="cd00637">
    <property type="entry name" value="7tm_classA_rhodopsin-like"/>
    <property type="match status" value="1"/>
</dbReference>
<dbReference type="Pfam" id="PF00001">
    <property type="entry name" value="7tm_1"/>
    <property type="match status" value="1"/>
</dbReference>
<dbReference type="PANTHER" id="PTHR24243:SF208">
    <property type="entry name" value="PYROKININ-1 RECEPTOR"/>
    <property type="match status" value="1"/>
</dbReference>
<dbReference type="InterPro" id="IPR000276">
    <property type="entry name" value="GPCR_Rhodpsn"/>
</dbReference>
<reference evidence="10" key="1">
    <citation type="submission" date="2023-01" db="EMBL/GenBank/DDBJ databases">
        <title>Genome assembly of the deep-sea coral Lophelia pertusa.</title>
        <authorList>
            <person name="Herrera S."/>
            <person name="Cordes E."/>
        </authorList>
    </citation>
    <scope>NUCLEOTIDE SEQUENCE</scope>
    <source>
        <strain evidence="10">USNM1676648</strain>
        <tissue evidence="10">Polyp</tissue>
    </source>
</reference>
<evidence type="ECO:0000256" key="4">
    <source>
        <dbReference type="ARBA" id="ARBA00023040"/>
    </source>
</evidence>
<evidence type="ECO:0000313" key="11">
    <source>
        <dbReference type="Proteomes" id="UP001163046"/>
    </source>
</evidence>
<dbReference type="GO" id="GO:0016020">
    <property type="term" value="C:membrane"/>
    <property type="evidence" value="ECO:0007669"/>
    <property type="project" value="UniProtKB-SubCell"/>
</dbReference>
<keyword evidence="7" id="KW-0807">Transducer</keyword>
<feature type="domain" description="G-protein coupled receptors family 1 profile" evidence="9">
    <location>
        <begin position="44"/>
        <end position="82"/>
    </location>
</feature>
<feature type="transmembrane region" description="Helical" evidence="8">
    <location>
        <begin position="112"/>
        <end position="131"/>
    </location>
</feature>
<dbReference type="InterPro" id="IPR017452">
    <property type="entry name" value="GPCR_Rhodpsn_7TM"/>
</dbReference>
<dbReference type="GO" id="GO:0004930">
    <property type="term" value="F:G protein-coupled receptor activity"/>
    <property type="evidence" value="ECO:0007669"/>
    <property type="project" value="UniProtKB-KW"/>
</dbReference>
<evidence type="ECO:0000259" key="9">
    <source>
        <dbReference type="PROSITE" id="PS50262"/>
    </source>
</evidence>
<evidence type="ECO:0000256" key="3">
    <source>
        <dbReference type="ARBA" id="ARBA00022989"/>
    </source>
</evidence>
<keyword evidence="4" id="KW-0297">G-protein coupled receptor</keyword>